<feature type="region of interest" description="Disordered" evidence="1">
    <location>
        <begin position="154"/>
        <end position="173"/>
    </location>
</feature>
<gene>
    <name evidence="2" type="ordered locus">Plabr_4499</name>
</gene>
<sequence length="493" mass="56661">MSRSINLFSLVPRYQPRLPLTVLAAGMLSVTLVDFAEAQKREDRRSRDRNRSTETAENPQTEQLRVEQRGLIYDEENNRWIYEQPSEPSQGPTFGPRLAPPGTNPPSYSPPTCSPPSYSPPSYNPPGGREPGYNPQRPPSFDWGNSGNWSSYPPSYESGWQPPGLPGRFNPQEHRNLAHSLSSDLDYLRALSWRENLSRDHRELVEIAASNGQRFAQLMMNGAPENQAREQYARFDEAWHPAAQMFAEGEFSNRVTGIVHEINRIDNRFHAELHYDQANVYDEATVARLAGDLTRLTADLANDVRRGYIPALGRDGRLLEQLAREASSFASRVRRDGDYDDVVRSFRRFESVWNELQSEAFRVPEVTFRNWRNGRVLYQTVHDIEKALHLAPERQQPTHYDRLASELQTDAQTILELVRQQGRRSEMYAAWAFYQDTRDLSLSLSAGQGSFHRQAAQTLNSWRDIRGQLDGHQYVQPINRVEQNLRILERVIN</sequence>
<feature type="region of interest" description="Disordered" evidence="1">
    <location>
        <begin position="83"/>
        <end position="146"/>
    </location>
</feature>
<dbReference type="OrthoDB" id="9827224at2"/>
<dbReference type="STRING" id="756272.Plabr_4499"/>
<protein>
    <submittedName>
        <fullName evidence="2">Uncharacterized protein</fullName>
    </submittedName>
</protein>
<evidence type="ECO:0000313" key="3">
    <source>
        <dbReference type="Proteomes" id="UP000006860"/>
    </source>
</evidence>
<evidence type="ECO:0000256" key="1">
    <source>
        <dbReference type="SAM" id="MobiDB-lite"/>
    </source>
</evidence>
<name>F0SM91_RUBBR</name>
<accession>F0SM91</accession>
<dbReference type="AlphaFoldDB" id="F0SM91"/>
<dbReference type="Proteomes" id="UP000006860">
    <property type="component" value="Chromosome"/>
</dbReference>
<dbReference type="RefSeq" id="WP_013630775.1">
    <property type="nucleotide sequence ID" value="NC_015174.1"/>
</dbReference>
<dbReference type="KEGG" id="pbs:Plabr_4499"/>
<keyword evidence="3" id="KW-1185">Reference proteome</keyword>
<evidence type="ECO:0000313" key="2">
    <source>
        <dbReference type="EMBL" id="ADY62070.1"/>
    </source>
</evidence>
<dbReference type="EMBL" id="CP002546">
    <property type="protein sequence ID" value="ADY62070.1"/>
    <property type="molecule type" value="Genomic_DNA"/>
</dbReference>
<feature type="region of interest" description="Disordered" evidence="1">
    <location>
        <begin position="39"/>
        <end position="69"/>
    </location>
</feature>
<organism evidence="2 3">
    <name type="scientific">Rubinisphaera brasiliensis (strain ATCC 49424 / DSM 5305 / JCM 21570 / IAM 15109 / NBRC 103401 / IFAM 1448)</name>
    <name type="common">Planctomyces brasiliensis</name>
    <dbReference type="NCBI Taxonomy" id="756272"/>
    <lineage>
        <taxon>Bacteria</taxon>
        <taxon>Pseudomonadati</taxon>
        <taxon>Planctomycetota</taxon>
        <taxon>Planctomycetia</taxon>
        <taxon>Planctomycetales</taxon>
        <taxon>Planctomycetaceae</taxon>
        <taxon>Rubinisphaera</taxon>
    </lineage>
</organism>
<feature type="compositionally biased region" description="Pro residues" evidence="1">
    <location>
        <begin position="98"/>
        <end position="124"/>
    </location>
</feature>
<proteinExistence type="predicted"/>
<reference evidence="3" key="1">
    <citation type="submission" date="2011-02" db="EMBL/GenBank/DDBJ databases">
        <title>The complete genome of Planctomyces brasiliensis DSM 5305.</title>
        <authorList>
            <person name="Lucas S."/>
            <person name="Copeland A."/>
            <person name="Lapidus A."/>
            <person name="Bruce D."/>
            <person name="Goodwin L."/>
            <person name="Pitluck S."/>
            <person name="Kyrpides N."/>
            <person name="Mavromatis K."/>
            <person name="Pagani I."/>
            <person name="Ivanova N."/>
            <person name="Ovchinnikova G."/>
            <person name="Lu M."/>
            <person name="Detter J.C."/>
            <person name="Han C."/>
            <person name="Land M."/>
            <person name="Hauser L."/>
            <person name="Markowitz V."/>
            <person name="Cheng J.-F."/>
            <person name="Hugenholtz P."/>
            <person name="Woyke T."/>
            <person name="Wu D."/>
            <person name="Tindall B."/>
            <person name="Pomrenke H.G."/>
            <person name="Brambilla E."/>
            <person name="Klenk H.-P."/>
            <person name="Eisen J.A."/>
        </authorList>
    </citation>
    <scope>NUCLEOTIDE SEQUENCE [LARGE SCALE GENOMIC DNA]</scope>
    <source>
        <strain evidence="3">ATCC 49424 / DSM 5305 / JCM 21570 / NBRC 103401 / IFAM 1448</strain>
    </source>
</reference>
<feature type="compositionally biased region" description="Basic and acidic residues" evidence="1">
    <location>
        <begin position="39"/>
        <end position="54"/>
    </location>
</feature>
<dbReference type="HOGENOM" id="CLU_553083_0_0_0"/>